<accession>A0A0R3Q6Q3</accession>
<proteinExistence type="predicted"/>
<organism evidence="3">
    <name type="scientific">Brugia timori</name>
    <dbReference type="NCBI Taxonomy" id="42155"/>
    <lineage>
        <taxon>Eukaryota</taxon>
        <taxon>Metazoa</taxon>
        <taxon>Ecdysozoa</taxon>
        <taxon>Nematoda</taxon>
        <taxon>Chromadorea</taxon>
        <taxon>Rhabditida</taxon>
        <taxon>Spirurina</taxon>
        <taxon>Spiruromorpha</taxon>
        <taxon>Filarioidea</taxon>
        <taxon>Onchocercidae</taxon>
        <taxon>Brugia</taxon>
    </lineage>
</organism>
<reference evidence="1 2" key="2">
    <citation type="submission" date="2018-11" db="EMBL/GenBank/DDBJ databases">
        <authorList>
            <consortium name="Pathogen Informatics"/>
        </authorList>
    </citation>
    <scope>NUCLEOTIDE SEQUENCE [LARGE SCALE GENOMIC DNA]</scope>
</reference>
<protein>
    <submittedName>
        <fullName evidence="1 3">Uncharacterized protein</fullName>
    </submittedName>
</protein>
<keyword evidence="2" id="KW-1185">Reference proteome</keyword>
<evidence type="ECO:0000313" key="3">
    <source>
        <dbReference type="WBParaSite" id="BTMF_0000200701-mRNA-1"/>
    </source>
</evidence>
<dbReference type="AlphaFoldDB" id="A0A0R3Q6Q3"/>
<gene>
    <name evidence="1" type="ORF">BTMF_LOCUS1337</name>
</gene>
<dbReference type="Proteomes" id="UP000280834">
    <property type="component" value="Unassembled WGS sequence"/>
</dbReference>
<reference evidence="3" key="1">
    <citation type="submission" date="2017-02" db="UniProtKB">
        <authorList>
            <consortium name="WormBaseParasite"/>
        </authorList>
    </citation>
    <scope>IDENTIFICATION</scope>
</reference>
<evidence type="ECO:0000313" key="2">
    <source>
        <dbReference type="Proteomes" id="UP000280834"/>
    </source>
</evidence>
<evidence type="ECO:0000313" key="1">
    <source>
        <dbReference type="EMBL" id="VDO10003.1"/>
    </source>
</evidence>
<name>A0A0R3Q6Q3_9BILA</name>
<dbReference type="WBParaSite" id="BTMF_0000200701-mRNA-1">
    <property type="protein sequence ID" value="BTMF_0000200701-mRNA-1"/>
    <property type="gene ID" value="BTMF_0000200701"/>
</dbReference>
<dbReference type="EMBL" id="UZAG01000953">
    <property type="protein sequence ID" value="VDO10003.1"/>
    <property type="molecule type" value="Genomic_DNA"/>
</dbReference>
<sequence length="40" mass="4786">MIPRERPYLVFILFWTQIASCAKGFFFFFCPYQSFCGIPI</sequence>